<dbReference type="KEGG" id="aot:AcetOri_orf02894"/>
<evidence type="ECO:0000313" key="2">
    <source>
        <dbReference type="Proteomes" id="UP000270034"/>
    </source>
</evidence>
<protein>
    <submittedName>
        <fullName evidence="1">Membrane protein</fullName>
    </submittedName>
</protein>
<name>A0A2Z5ZII1_9PROT</name>
<reference evidence="1 2" key="1">
    <citation type="submission" date="2018-02" db="EMBL/GenBank/DDBJ databases">
        <title>Acetobacter orientalis genome.</title>
        <authorList>
            <person name="Nakashima N."/>
            <person name="Tamura T."/>
        </authorList>
    </citation>
    <scope>NUCLEOTIDE SEQUENCE [LARGE SCALE GENOMIC DNA]</scope>
    <source>
        <strain evidence="1 2">FAN1</strain>
    </source>
</reference>
<dbReference type="EMBL" id="AP018515">
    <property type="protein sequence ID" value="BBC80286.1"/>
    <property type="molecule type" value="Genomic_DNA"/>
</dbReference>
<organism evidence="1 2">
    <name type="scientific">Acetobacter orientalis</name>
    <dbReference type="NCBI Taxonomy" id="146474"/>
    <lineage>
        <taxon>Bacteria</taxon>
        <taxon>Pseudomonadati</taxon>
        <taxon>Pseudomonadota</taxon>
        <taxon>Alphaproteobacteria</taxon>
        <taxon>Acetobacterales</taxon>
        <taxon>Acetobacteraceae</taxon>
        <taxon>Acetobacter</taxon>
    </lineage>
</organism>
<dbReference type="AlphaFoldDB" id="A0A2Z5ZII1"/>
<dbReference type="Proteomes" id="UP000270034">
    <property type="component" value="Chromosome"/>
</dbReference>
<sequence>MIHQSLPEGFDALDVEQDNLALLNNLYMVVFDPPKLSQLAEMERAVTWLKLRGLHMQYIPYLTDTRMALDHDIVWLSVDKTYSETLYFYRAKDAIDFKLSFS</sequence>
<gene>
    <name evidence="1" type="ORF">AcetOrient_orf02894</name>
</gene>
<accession>A0A2Z5ZII1</accession>
<proteinExistence type="predicted"/>
<evidence type="ECO:0000313" key="1">
    <source>
        <dbReference type="EMBL" id="BBC80286.1"/>
    </source>
</evidence>